<dbReference type="Pfam" id="PF14765">
    <property type="entry name" value="PS-DH"/>
    <property type="match status" value="1"/>
</dbReference>
<dbReference type="Gene3D" id="3.10.129.110">
    <property type="entry name" value="Polyketide synthase dehydratase"/>
    <property type="match status" value="1"/>
</dbReference>
<feature type="domain" description="PKS/mFAS DH" evidence="4">
    <location>
        <begin position="1"/>
        <end position="199"/>
    </location>
</feature>
<comment type="caution">
    <text evidence="5">The sequence shown here is derived from an EMBL/GenBank/DDBJ whole genome shotgun (WGS) entry which is preliminary data.</text>
</comment>
<protein>
    <submittedName>
        <fullName evidence="5">SDR family NAD(P)-dependent oxidoreductase</fullName>
    </submittedName>
</protein>
<name>A0A643JY52_9ACTN</name>
<keyword evidence="2" id="KW-0511">Multifunctional enzyme</keyword>
<evidence type="ECO:0000256" key="3">
    <source>
        <dbReference type="PROSITE-ProRule" id="PRU01363"/>
    </source>
</evidence>
<dbReference type="Proteomes" id="UP000442707">
    <property type="component" value="Unassembled WGS sequence"/>
</dbReference>
<dbReference type="GO" id="GO:0004312">
    <property type="term" value="F:fatty acid synthase activity"/>
    <property type="evidence" value="ECO:0007669"/>
    <property type="project" value="TreeGrafter"/>
</dbReference>
<evidence type="ECO:0000259" key="4">
    <source>
        <dbReference type="PROSITE" id="PS52019"/>
    </source>
</evidence>
<dbReference type="InterPro" id="IPR013968">
    <property type="entry name" value="PKS_KR"/>
</dbReference>
<evidence type="ECO:0000313" key="6">
    <source>
        <dbReference type="Proteomes" id="UP000442707"/>
    </source>
</evidence>
<dbReference type="PANTHER" id="PTHR43775:SF51">
    <property type="entry name" value="INACTIVE PHENOLPHTHIOCEROL SYNTHESIS POLYKETIDE SYNTHASE TYPE I PKS1-RELATED"/>
    <property type="match status" value="1"/>
</dbReference>
<dbReference type="SMART" id="SM00822">
    <property type="entry name" value="PKS_KR"/>
    <property type="match status" value="1"/>
</dbReference>
<reference evidence="5 6" key="1">
    <citation type="submission" date="2019-09" db="EMBL/GenBank/DDBJ databases">
        <title>Screening of Novel Bioactive Compounds from Soil-Associated.</title>
        <authorList>
            <person name="Zhao S."/>
        </authorList>
    </citation>
    <scope>NUCLEOTIDE SEQUENCE [LARGE SCALE GENOMIC DNA]</scope>
    <source>
        <strain evidence="5 6">HIT-DPA4</strain>
    </source>
</reference>
<feature type="non-terminal residue" evidence="5">
    <location>
        <position position="1"/>
    </location>
</feature>
<keyword evidence="6" id="KW-1185">Reference proteome</keyword>
<feature type="non-terminal residue" evidence="5">
    <location>
        <position position="531"/>
    </location>
</feature>
<dbReference type="EMBL" id="VZRB01000095">
    <property type="protein sequence ID" value="KAB1138807.1"/>
    <property type="molecule type" value="Genomic_DNA"/>
</dbReference>
<gene>
    <name evidence="5" type="ORF">F7R91_41715</name>
</gene>
<comment type="caution">
    <text evidence="3">Lacks conserved residue(s) required for the propagation of feature annotation.</text>
</comment>
<dbReference type="InterPro" id="IPR020807">
    <property type="entry name" value="PKS_DH"/>
</dbReference>
<dbReference type="Pfam" id="PF22953">
    <property type="entry name" value="SpnB_Rossmann"/>
    <property type="match status" value="1"/>
</dbReference>
<dbReference type="InterPro" id="IPR042104">
    <property type="entry name" value="PKS_dehydratase_sf"/>
</dbReference>
<evidence type="ECO:0000313" key="5">
    <source>
        <dbReference type="EMBL" id="KAB1138807.1"/>
    </source>
</evidence>
<dbReference type="InterPro" id="IPR057326">
    <property type="entry name" value="KR_dom"/>
</dbReference>
<organism evidence="5 6">
    <name type="scientific">Streptomyces luteolifulvus</name>
    <dbReference type="NCBI Taxonomy" id="2615112"/>
    <lineage>
        <taxon>Bacteria</taxon>
        <taxon>Bacillati</taxon>
        <taxon>Actinomycetota</taxon>
        <taxon>Actinomycetes</taxon>
        <taxon>Kitasatosporales</taxon>
        <taxon>Streptomycetaceae</taxon>
        <taxon>Streptomyces</taxon>
    </lineage>
</organism>
<dbReference type="PROSITE" id="PS52019">
    <property type="entry name" value="PKS_MFAS_DH"/>
    <property type="match status" value="1"/>
</dbReference>
<dbReference type="PANTHER" id="PTHR43775">
    <property type="entry name" value="FATTY ACID SYNTHASE"/>
    <property type="match status" value="1"/>
</dbReference>
<dbReference type="InterPro" id="IPR055123">
    <property type="entry name" value="SpnB-like_Rossmann"/>
</dbReference>
<feature type="region of interest" description="C-terminal hotdog fold" evidence="3">
    <location>
        <begin position="61"/>
        <end position="199"/>
    </location>
</feature>
<proteinExistence type="predicted"/>
<dbReference type="SUPFAM" id="SSF51735">
    <property type="entry name" value="NAD(P)-binding Rossmann-fold domains"/>
    <property type="match status" value="2"/>
</dbReference>
<dbReference type="InterPro" id="IPR036291">
    <property type="entry name" value="NAD(P)-bd_dom_sf"/>
</dbReference>
<accession>A0A643JY52</accession>
<sequence>VQVQVVVGEADGAGVRSVEVYSRSEREVLVGEVPWTLHARGSLASAGPVGEALTVWPPAGAEEVSLEGAYERLAELGYAYGPAFRGLRRVWRGEGEFFAEVVLPEGLRAEAGRYLLHPALLDAALHTLLPGVVDPDRQALVPFGWESVSVHAAGAGVVRVRFSLAAPDSVAVTLADATGAPVATVEALTLRPLSKEALREAAVSGGRDGLFAVRWNVLPDAGRGTGVGVGEVLEVVSGGRPAREVVREALLGVQEFLADELRADRMLVVVTRGAVAVDGEEVTDLGAAGVTGLIRVAQTENPGRIVLVDVEPGAEVSAEAVLATGEPQLAVRGGVFRVPRLARVVAGDAGGGAVRWDEGTVLITGATGTLGAIVARHVVVEHGARSLLLVSRRGADAPGAGQLRAELVGLGAEISFAACDVTDRDSVEGVLAGIPADRPLKAVVHTAGVLDDTVLTDLTPERLDAVLRPKAEAAWNLHEATLGRELNAFVVYSSIAGLIGNAGQANYAAGNTYLDALAQYRSALGLPAVSL</sequence>
<dbReference type="InterPro" id="IPR049551">
    <property type="entry name" value="PKS_DH_C"/>
</dbReference>
<evidence type="ECO:0000256" key="1">
    <source>
        <dbReference type="ARBA" id="ARBA00022679"/>
    </source>
</evidence>
<dbReference type="Gene3D" id="3.40.50.720">
    <property type="entry name" value="NAD(P)-binding Rossmann-like Domain"/>
    <property type="match status" value="1"/>
</dbReference>
<evidence type="ECO:0000256" key="2">
    <source>
        <dbReference type="ARBA" id="ARBA00023268"/>
    </source>
</evidence>
<dbReference type="AlphaFoldDB" id="A0A643JY52"/>
<dbReference type="CDD" id="cd08956">
    <property type="entry name" value="KR_3_FAS_SDR_x"/>
    <property type="match status" value="1"/>
</dbReference>
<feature type="region of interest" description="N-terminal hotdog fold" evidence="3">
    <location>
        <begin position="1"/>
        <end position="50"/>
    </location>
</feature>
<dbReference type="SMART" id="SM00826">
    <property type="entry name" value="PKS_DH"/>
    <property type="match status" value="1"/>
</dbReference>
<dbReference type="Pfam" id="PF08659">
    <property type="entry name" value="KR"/>
    <property type="match status" value="1"/>
</dbReference>
<dbReference type="InterPro" id="IPR049900">
    <property type="entry name" value="PKS_mFAS_DH"/>
</dbReference>
<keyword evidence="1" id="KW-0808">Transferase</keyword>
<dbReference type="GO" id="GO:0006633">
    <property type="term" value="P:fatty acid biosynthetic process"/>
    <property type="evidence" value="ECO:0007669"/>
    <property type="project" value="TreeGrafter"/>
</dbReference>
<dbReference type="InterPro" id="IPR050091">
    <property type="entry name" value="PKS_NRPS_Biosynth_Enz"/>
</dbReference>